<reference evidence="4 5" key="1">
    <citation type="journal article" date="2019" name="Int. J. Syst. Evol. Microbiol.">
        <title>The Global Catalogue of Microorganisms (GCM) 10K type strain sequencing project: providing services to taxonomists for standard genome sequencing and annotation.</title>
        <authorList>
            <consortium name="The Broad Institute Genomics Platform"/>
            <consortium name="The Broad Institute Genome Sequencing Center for Infectious Disease"/>
            <person name="Wu L."/>
            <person name="Ma J."/>
        </authorList>
    </citation>
    <scope>NUCLEOTIDE SEQUENCE [LARGE SCALE GENOMIC DNA]</scope>
    <source>
        <strain evidence="4 5">JCM 6924</strain>
    </source>
</reference>
<protein>
    <recommendedName>
        <fullName evidence="3">Carrier domain-containing protein</fullName>
    </recommendedName>
</protein>
<dbReference type="EMBL" id="BAAATM010000018">
    <property type="protein sequence ID" value="GAA2550428.1"/>
    <property type="molecule type" value="Genomic_DNA"/>
</dbReference>
<dbReference type="InterPro" id="IPR036736">
    <property type="entry name" value="ACP-like_sf"/>
</dbReference>
<evidence type="ECO:0000259" key="3">
    <source>
        <dbReference type="PROSITE" id="PS50075"/>
    </source>
</evidence>
<dbReference type="SUPFAM" id="SSF47336">
    <property type="entry name" value="ACP-like"/>
    <property type="match status" value="1"/>
</dbReference>
<keyword evidence="1" id="KW-0596">Phosphopantetheine</keyword>
<evidence type="ECO:0000256" key="1">
    <source>
        <dbReference type="ARBA" id="ARBA00022450"/>
    </source>
</evidence>
<keyword evidence="2" id="KW-0597">Phosphoprotein</keyword>
<evidence type="ECO:0000256" key="2">
    <source>
        <dbReference type="ARBA" id="ARBA00022553"/>
    </source>
</evidence>
<dbReference type="PROSITE" id="PS50075">
    <property type="entry name" value="CARRIER"/>
    <property type="match status" value="1"/>
</dbReference>
<dbReference type="PROSITE" id="PS00012">
    <property type="entry name" value="PHOSPHOPANTETHEINE"/>
    <property type="match status" value="1"/>
</dbReference>
<dbReference type="Proteomes" id="UP001501095">
    <property type="component" value="Unassembled WGS sequence"/>
</dbReference>
<proteinExistence type="predicted"/>
<dbReference type="RefSeq" id="WP_094051657.1">
    <property type="nucleotide sequence ID" value="NZ_BAAATM010000018.1"/>
</dbReference>
<evidence type="ECO:0000313" key="5">
    <source>
        <dbReference type="Proteomes" id="UP001501095"/>
    </source>
</evidence>
<comment type="caution">
    <text evidence="4">The sequence shown here is derived from an EMBL/GenBank/DDBJ whole genome shotgun (WGS) entry which is preliminary data.</text>
</comment>
<accession>A0ABN3P1K8</accession>
<keyword evidence="5" id="KW-1185">Reference proteome</keyword>
<dbReference type="InterPro" id="IPR006162">
    <property type="entry name" value="Ppantetheine_attach_site"/>
</dbReference>
<feature type="domain" description="Carrier" evidence="3">
    <location>
        <begin position="1"/>
        <end position="76"/>
    </location>
</feature>
<evidence type="ECO:0000313" key="4">
    <source>
        <dbReference type="EMBL" id="GAA2550428.1"/>
    </source>
</evidence>
<name>A0ABN3P1K8_9ACTN</name>
<sequence length="87" mass="9400">MNQPFIDLLTPFLPNLGDRPLTEDSRLHDLGMNSMKAIDLLFAIEDGLGVSLPDEDLNDTTFATAGSLWAAVQRAQDAAEGDRRAAA</sequence>
<gene>
    <name evidence="4" type="ORF">GCM10010423_58400</name>
</gene>
<dbReference type="Gene3D" id="1.10.1200.10">
    <property type="entry name" value="ACP-like"/>
    <property type="match status" value="1"/>
</dbReference>
<organism evidence="4 5">
    <name type="scientific">Streptomyces levis</name>
    <dbReference type="NCBI Taxonomy" id="285566"/>
    <lineage>
        <taxon>Bacteria</taxon>
        <taxon>Bacillati</taxon>
        <taxon>Actinomycetota</taxon>
        <taxon>Actinomycetes</taxon>
        <taxon>Kitasatosporales</taxon>
        <taxon>Streptomycetaceae</taxon>
        <taxon>Streptomyces</taxon>
    </lineage>
</organism>
<dbReference type="InterPro" id="IPR009081">
    <property type="entry name" value="PP-bd_ACP"/>
</dbReference>
<dbReference type="Pfam" id="PF00550">
    <property type="entry name" value="PP-binding"/>
    <property type="match status" value="1"/>
</dbReference>